<evidence type="ECO:0000313" key="1">
    <source>
        <dbReference type="EMBL" id="PLT43726.1"/>
    </source>
</evidence>
<dbReference type="Proteomes" id="UP000234789">
    <property type="component" value="Unassembled WGS sequence"/>
</dbReference>
<organism evidence="1 2">
    <name type="scientific">Paenibacillus pasadenensis</name>
    <dbReference type="NCBI Taxonomy" id="217090"/>
    <lineage>
        <taxon>Bacteria</taxon>
        <taxon>Bacillati</taxon>
        <taxon>Bacillota</taxon>
        <taxon>Bacilli</taxon>
        <taxon>Bacillales</taxon>
        <taxon>Paenibacillaceae</taxon>
        <taxon>Paenibacillus</taxon>
    </lineage>
</organism>
<gene>
    <name evidence="1" type="ORF">B8V81_2157</name>
</gene>
<protein>
    <submittedName>
        <fullName evidence="1">Uncharacterized protein</fullName>
    </submittedName>
</protein>
<reference evidence="1 2" key="1">
    <citation type="submission" date="2017-05" db="EMBL/GenBank/DDBJ databases">
        <title>Functional genome analysis of Paenibacillus pasadenensis strain R16: insights on endophytic life style and antifungal activity.</title>
        <authorList>
            <person name="Passera A."/>
            <person name="Marcolungo L."/>
            <person name="Casati P."/>
            <person name="Brasca M."/>
            <person name="Quaglino F."/>
            <person name="Delledonne M."/>
        </authorList>
    </citation>
    <scope>NUCLEOTIDE SEQUENCE [LARGE SCALE GENOMIC DNA]</scope>
    <source>
        <strain evidence="1 2">R16</strain>
    </source>
</reference>
<dbReference type="AlphaFoldDB" id="A0A2N5N072"/>
<evidence type="ECO:0000313" key="2">
    <source>
        <dbReference type="Proteomes" id="UP000234789"/>
    </source>
</evidence>
<dbReference type="EMBL" id="NFEZ01000004">
    <property type="protein sequence ID" value="PLT43726.1"/>
    <property type="molecule type" value="Genomic_DNA"/>
</dbReference>
<accession>A0A2N5N072</accession>
<keyword evidence="2" id="KW-1185">Reference proteome</keyword>
<proteinExistence type="predicted"/>
<comment type="caution">
    <text evidence="1">The sequence shown here is derived from an EMBL/GenBank/DDBJ whole genome shotgun (WGS) entry which is preliminary data.</text>
</comment>
<name>A0A2N5N072_9BACL</name>
<sequence>MSQWLDAKASQNASYGSSISIPLASGGSLQLVAQQTLDLSLGTAGGTVVEFSGTVTVQQPTAAADAVISFYVIRGLTPFVGTVVYTLDQDLLATEVGPRAISFTGSDSGAPNASSAPYSVFVTSSVAGILRVGPESFNFTGYSS</sequence>
<dbReference type="RefSeq" id="WP_101808343.1">
    <property type="nucleotide sequence ID" value="NZ_NFEZ01000004.1"/>
</dbReference>